<evidence type="ECO:0000313" key="2">
    <source>
        <dbReference type="Proteomes" id="UP000217334"/>
    </source>
</evidence>
<accession>A0A250F0Y2</accession>
<organism evidence="1 2">
    <name type="scientific">Capnocytophaga sputigena</name>
    <dbReference type="NCBI Taxonomy" id="1019"/>
    <lineage>
        <taxon>Bacteria</taxon>
        <taxon>Pseudomonadati</taxon>
        <taxon>Bacteroidota</taxon>
        <taxon>Flavobacteriia</taxon>
        <taxon>Flavobacteriales</taxon>
        <taxon>Flavobacteriaceae</taxon>
        <taxon>Capnocytophaga</taxon>
    </lineage>
</organism>
<evidence type="ECO:0000313" key="1">
    <source>
        <dbReference type="EMBL" id="ATA78782.1"/>
    </source>
</evidence>
<dbReference type="EMBL" id="CP022383">
    <property type="protein sequence ID" value="ATA78782.1"/>
    <property type="molecule type" value="Genomic_DNA"/>
</dbReference>
<proteinExistence type="predicted"/>
<dbReference type="RefSeq" id="WP_095900882.1">
    <property type="nucleotide sequence ID" value="NZ_CBDEYZ010000019.1"/>
</dbReference>
<reference evidence="2" key="1">
    <citation type="submission" date="2017-06" db="EMBL/GenBank/DDBJ databases">
        <title>Capnocytophaga spp. assemblies.</title>
        <authorList>
            <person name="Gulvik C.A."/>
        </authorList>
    </citation>
    <scope>NUCLEOTIDE SEQUENCE [LARGE SCALE GENOMIC DNA]</scope>
    <source>
        <strain evidence="2">H4486</strain>
    </source>
</reference>
<dbReference type="AlphaFoldDB" id="A0A250F0Y2"/>
<sequence>MKAFYFLVMLWLFNCHNTTSIDRDDTSVEKDTVVVCTEEDLSVRNDASEDSEFVSRYDWHLPDENKNLTFLPDKKEAFLLGDSIPIYNHKGFLKEKRTDLDTKWVAIVGVSDTLYNFTKDYCTAFHYIKIVLNNTDSLIVDGRNVFRTTDKLIDKTFDNGERIQFFRTAYYGTPVSDDDGLTFCGEPYEPAILITNTGFKGLVPIVENKFSVKLNSLGINRKIFQFFQLCDNDGFLDEVMNAVKTSKGTILKIYREFQEGYTNYEVLLEKTTEGYKATYLNYPETKYEQPYIKKK</sequence>
<protein>
    <submittedName>
        <fullName evidence="1">Uncharacterized protein</fullName>
    </submittedName>
</protein>
<name>A0A250F0Y2_CAPSP</name>
<gene>
    <name evidence="1" type="ORF">CGC59_03395</name>
</gene>
<dbReference type="Proteomes" id="UP000217334">
    <property type="component" value="Chromosome"/>
</dbReference>